<proteinExistence type="predicted"/>
<comment type="caution">
    <text evidence="2">The sequence shown here is derived from an EMBL/GenBank/DDBJ whole genome shotgun (WGS) entry which is preliminary data.</text>
</comment>
<dbReference type="Proteomes" id="UP000175829">
    <property type="component" value="Unassembled WGS sequence"/>
</dbReference>
<accession>A0A1E7K291</accession>
<protein>
    <submittedName>
        <fullName evidence="2">Uncharacterized protein</fullName>
    </submittedName>
</protein>
<evidence type="ECO:0000313" key="2">
    <source>
        <dbReference type="EMBL" id="OEU98042.1"/>
    </source>
</evidence>
<dbReference type="AlphaFoldDB" id="A0A1E7K291"/>
<evidence type="ECO:0000256" key="1">
    <source>
        <dbReference type="SAM" id="MobiDB-lite"/>
    </source>
</evidence>
<feature type="region of interest" description="Disordered" evidence="1">
    <location>
        <begin position="1"/>
        <end position="22"/>
    </location>
</feature>
<gene>
    <name evidence="2" type="ORF">AN217_09610</name>
</gene>
<evidence type="ECO:0000313" key="3">
    <source>
        <dbReference type="Proteomes" id="UP000175829"/>
    </source>
</evidence>
<reference evidence="2 3" key="1">
    <citation type="journal article" date="2016" name="Front. Microbiol.">
        <title>Comparative Genomics Analysis of Streptomyces Species Reveals Their Adaptation to the Marine Environment and Their Diversity at the Genomic Level.</title>
        <authorList>
            <person name="Tian X."/>
            <person name="Zhang Z."/>
            <person name="Yang T."/>
            <person name="Chen M."/>
            <person name="Li J."/>
            <person name="Chen F."/>
            <person name="Yang J."/>
            <person name="Li W."/>
            <person name="Zhang B."/>
            <person name="Zhang Z."/>
            <person name="Wu J."/>
            <person name="Zhang C."/>
            <person name="Long L."/>
            <person name="Xiao J."/>
        </authorList>
    </citation>
    <scope>NUCLEOTIDE SEQUENCE [LARGE SCALE GENOMIC DNA]</scope>
    <source>
        <strain evidence="2 3">SCSIO M10379</strain>
    </source>
</reference>
<dbReference type="PATRIC" id="fig|943816.4.peg.1323"/>
<sequence>MVEDRSCLGPLEPADGRWGVGDATRPDTHWVEFRSNGFHQHNPDADGQLIPWSRVMNGIWLTWGKRPWNTNSRGLYTPRGMVATRDGGWMHTTLRHPYEDHQLRFDQHTRPYRAVDVLRLEYLLRQLTTEGKLHLLGDPEWVGHAAAYLAGGKNRWITRRALRRVAAEALAAAGPGSPGQPPPPSAP</sequence>
<name>A0A1E7K291_9ACTN</name>
<organism evidence="2 3">
    <name type="scientific">Streptomyces qinglanensis</name>
    <dbReference type="NCBI Taxonomy" id="943816"/>
    <lineage>
        <taxon>Bacteria</taxon>
        <taxon>Bacillati</taxon>
        <taxon>Actinomycetota</taxon>
        <taxon>Actinomycetes</taxon>
        <taxon>Kitasatosporales</taxon>
        <taxon>Streptomycetaceae</taxon>
        <taxon>Streptomyces</taxon>
    </lineage>
</organism>
<dbReference type="EMBL" id="LJGV01000022">
    <property type="protein sequence ID" value="OEU98042.1"/>
    <property type="molecule type" value="Genomic_DNA"/>
</dbReference>
<dbReference type="RefSeq" id="WP_069991375.1">
    <property type="nucleotide sequence ID" value="NZ_LJGV01000022.1"/>
</dbReference>